<dbReference type="GeneID" id="64627613"/>
<sequence>MTTPALHIQKNENLPEVSEFRDEEGKKTGPFTWHAGKYQCNVILRFLAAVNEVVDAQLPPRFTIQVKDDPKQLPEKQIENRRVNVEEMEVKTKESEMKKGKCKSKIMSNKVKGQES</sequence>
<dbReference type="RefSeq" id="XP_041186815.1">
    <property type="nucleotide sequence ID" value="XM_041333596.1"/>
</dbReference>
<keyword evidence="3" id="KW-1185">Reference proteome</keyword>
<dbReference type="EMBL" id="JABBWG010000061">
    <property type="protein sequence ID" value="KAG1804191.1"/>
    <property type="molecule type" value="Genomic_DNA"/>
</dbReference>
<comment type="caution">
    <text evidence="2">The sequence shown here is derived from an EMBL/GenBank/DDBJ whole genome shotgun (WGS) entry which is preliminary data.</text>
</comment>
<accession>A0A9P7DVG2</accession>
<proteinExistence type="predicted"/>
<dbReference type="Proteomes" id="UP000807769">
    <property type="component" value="Unassembled WGS sequence"/>
</dbReference>
<feature type="compositionally biased region" description="Basic and acidic residues" evidence="1">
    <location>
        <begin position="89"/>
        <end position="99"/>
    </location>
</feature>
<evidence type="ECO:0000313" key="3">
    <source>
        <dbReference type="Proteomes" id="UP000807769"/>
    </source>
</evidence>
<feature type="region of interest" description="Disordered" evidence="1">
    <location>
        <begin position="1"/>
        <end position="27"/>
    </location>
</feature>
<dbReference type="AlphaFoldDB" id="A0A9P7DVG2"/>
<organism evidence="2 3">
    <name type="scientific">Suillus subaureus</name>
    <dbReference type="NCBI Taxonomy" id="48587"/>
    <lineage>
        <taxon>Eukaryota</taxon>
        <taxon>Fungi</taxon>
        <taxon>Dikarya</taxon>
        <taxon>Basidiomycota</taxon>
        <taxon>Agaricomycotina</taxon>
        <taxon>Agaricomycetes</taxon>
        <taxon>Agaricomycetidae</taxon>
        <taxon>Boletales</taxon>
        <taxon>Suillineae</taxon>
        <taxon>Suillaceae</taxon>
        <taxon>Suillus</taxon>
    </lineage>
</organism>
<name>A0A9P7DVG2_9AGAM</name>
<reference evidence="2" key="1">
    <citation type="journal article" date="2020" name="New Phytol.">
        <title>Comparative genomics reveals dynamic genome evolution in host specialist ectomycorrhizal fungi.</title>
        <authorList>
            <person name="Lofgren L.A."/>
            <person name="Nguyen N.H."/>
            <person name="Vilgalys R."/>
            <person name="Ruytinx J."/>
            <person name="Liao H.L."/>
            <person name="Branco S."/>
            <person name="Kuo A."/>
            <person name="LaButti K."/>
            <person name="Lipzen A."/>
            <person name="Andreopoulos W."/>
            <person name="Pangilinan J."/>
            <person name="Riley R."/>
            <person name="Hundley H."/>
            <person name="Na H."/>
            <person name="Barry K."/>
            <person name="Grigoriev I.V."/>
            <person name="Stajich J.E."/>
            <person name="Kennedy P.G."/>
        </authorList>
    </citation>
    <scope>NUCLEOTIDE SEQUENCE</scope>
    <source>
        <strain evidence="2">MN1</strain>
    </source>
</reference>
<evidence type="ECO:0000313" key="2">
    <source>
        <dbReference type="EMBL" id="KAG1804191.1"/>
    </source>
</evidence>
<evidence type="ECO:0000256" key="1">
    <source>
        <dbReference type="SAM" id="MobiDB-lite"/>
    </source>
</evidence>
<gene>
    <name evidence="2" type="ORF">BJ212DRAFT_1304400</name>
</gene>
<feature type="region of interest" description="Disordered" evidence="1">
    <location>
        <begin position="89"/>
        <end position="116"/>
    </location>
</feature>
<feature type="compositionally biased region" description="Basic and acidic residues" evidence="1">
    <location>
        <begin position="18"/>
        <end position="27"/>
    </location>
</feature>
<protein>
    <submittedName>
        <fullName evidence="2">Uncharacterized protein</fullName>
    </submittedName>
</protein>